<dbReference type="SUPFAM" id="SSF46785">
    <property type="entry name" value="Winged helix' DNA-binding domain"/>
    <property type="match status" value="2"/>
</dbReference>
<evidence type="ECO:0000256" key="2">
    <source>
        <dbReference type="ARBA" id="ARBA00022618"/>
    </source>
</evidence>
<evidence type="ECO:0000256" key="4">
    <source>
        <dbReference type="ARBA" id="ARBA00023306"/>
    </source>
</evidence>
<keyword evidence="3" id="KW-0159">Chromosome partition</keyword>
<dbReference type="Gene3D" id="1.10.10.10">
    <property type="entry name" value="Winged helix-like DNA-binding domain superfamily/Winged helix DNA-binding domain"/>
    <property type="match status" value="2"/>
</dbReference>
<dbReference type="InterPro" id="IPR005234">
    <property type="entry name" value="ScpB_csome_segregation"/>
</dbReference>
<dbReference type="GO" id="GO:0051301">
    <property type="term" value="P:cell division"/>
    <property type="evidence" value="ECO:0007669"/>
    <property type="project" value="UniProtKB-KW"/>
</dbReference>
<dbReference type="AlphaFoldDB" id="A0A9D1NS86"/>
<accession>A0A9D1NS86</accession>
<dbReference type="GO" id="GO:0051304">
    <property type="term" value="P:chromosome separation"/>
    <property type="evidence" value="ECO:0007669"/>
    <property type="project" value="InterPro"/>
</dbReference>
<protein>
    <submittedName>
        <fullName evidence="5">SMC-Scp complex subunit ScpB</fullName>
    </submittedName>
</protein>
<keyword evidence="4" id="KW-0131">Cell cycle</keyword>
<name>A0A9D1NS86_9FIRM</name>
<dbReference type="InterPro" id="IPR036388">
    <property type="entry name" value="WH-like_DNA-bd_sf"/>
</dbReference>
<dbReference type="NCBIfam" id="TIGR00281">
    <property type="entry name" value="SMC-Scp complex subunit ScpB"/>
    <property type="match status" value="1"/>
</dbReference>
<keyword evidence="1" id="KW-0963">Cytoplasm</keyword>
<sequence>MQLNEIVSALEAVLFACGEPVDSSILAESLAVGQEDIKRLAASLNARYSDCGSSLRVIRLDDSYQLIAVEEWSDYIRSTFDRMDKKRNQGLSPAAVEVLTVIAYNQPVTRSFIDDVRGVDSGRVVNTLLEKELIEEAGRLDIPGRPVLFRTTKSFLRCFGLSSLEALPPVPEDGEQLSLD</sequence>
<evidence type="ECO:0000256" key="1">
    <source>
        <dbReference type="ARBA" id="ARBA00022490"/>
    </source>
</evidence>
<dbReference type="PIRSF" id="PIRSF019345">
    <property type="entry name" value="ScpB"/>
    <property type="match status" value="1"/>
</dbReference>
<dbReference type="InterPro" id="IPR036390">
    <property type="entry name" value="WH_DNA-bd_sf"/>
</dbReference>
<proteinExistence type="predicted"/>
<dbReference type="PANTHER" id="PTHR34298">
    <property type="entry name" value="SEGREGATION AND CONDENSATION PROTEIN B"/>
    <property type="match status" value="1"/>
</dbReference>
<reference evidence="5" key="1">
    <citation type="submission" date="2020-10" db="EMBL/GenBank/DDBJ databases">
        <authorList>
            <person name="Gilroy R."/>
        </authorList>
    </citation>
    <scope>NUCLEOTIDE SEQUENCE</scope>
    <source>
        <strain evidence="5">1370</strain>
    </source>
</reference>
<gene>
    <name evidence="5" type="primary">scpB</name>
    <name evidence="5" type="ORF">IAD28_05630</name>
</gene>
<reference evidence="5" key="2">
    <citation type="journal article" date="2021" name="PeerJ">
        <title>Extensive microbial diversity within the chicken gut microbiome revealed by metagenomics and culture.</title>
        <authorList>
            <person name="Gilroy R."/>
            <person name="Ravi A."/>
            <person name="Getino M."/>
            <person name="Pursley I."/>
            <person name="Horton D.L."/>
            <person name="Alikhan N.F."/>
            <person name="Baker D."/>
            <person name="Gharbi K."/>
            <person name="Hall N."/>
            <person name="Watson M."/>
            <person name="Adriaenssens E.M."/>
            <person name="Foster-Nyarko E."/>
            <person name="Jarju S."/>
            <person name="Secka A."/>
            <person name="Antonio M."/>
            <person name="Oren A."/>
            <person name="Chaudhuri R.R."/>
            <person name="La Ragione R."/>
            <person name="Hildebrand F."/>
            <person name="Pallen M.J."/>
        </authorList>
    </citation>
    <scope>NUCLEOTIDE SEQUENCE</scope>
    <source>
        <strain evidence="5">1370</strain>
    </source>
</reference>
<comment type="caution">
    <text evidence="5">The sequence shown here is derived from an EMBL/GenBank/DDBJ whole genome shotgun (WGS) entry which is preliminary data.</text>
</comment>
<organism evidence="5 6">
    <name type="scientific">Candidatus Faeciplasma avium</name>
    <dbReference type="NCBI Taxonomy" id="2840798"/>
    <lineage>
        <taxon>Bacteria</taxon>
        <taxon>Bacillati</taxon>
        <taxon>Bacillota</taxon>
        <taxon>Clostridia</taxon>
        <taxon>Eubacteriales</taxon>
        <taxon>Oscillospiraceae</taxon>
        <taxon>Oscillospiraceae incertae sedis</taxon>
        <taxon>Candidatus Faeciplasma</taxon>
    </lineage>
</organism>
<dbReference type="Pfam" id="PF04079">
    <property type="entry name" value="SMC_ScpB"/>
    <property type="match status" value="1"/>
</dbReference>
<dbReference type="Proteomes" id="UP000823960">
    <property type="component" value="Unassembled WGS sequence"/>
</dbReference>
<evidence type="ECO:0000313" key="5">
    <source>
        <dbReference type="EMBL" id="HIV11154.1"/>
    </source>
</evidence>
<dbReference type="PANTHER" id="PTHR34298:SF2">
    <property type="entry name" value="SEGREGATION AND CONDENSATION PROTEIN B"/>
    <property type="match status" value="1"/>
</dbReference>
<evidence type="ECO:0000313" key="6">
    <source>
        <dbReference type="Proteomes" id="UP000823960"/>
    </source>
</evidence>
<evidence type="ECO:0000256" key="3">
    <source>
        <dbReference type="ARBA" id="ARBA00022829"/>
    </source>
</evidence>
<dbReference type="EMBL" id="DVOL01000081">
    <property type="protein sequence ID" value="HIV11154.1"/>
    <property type="molecule type" value="Genomic_DNA"/>
</dbReference>
<keyword evidence="2" id="KW-0132">Cell division</keyword>